<sequence>MITAIVLVAVLIAASTAVHYVALRFAAKFVKPARHPAHCVAIAVTMIAIAHSIEALLYAGGFWFAVHSLQIGDLASSPPDEGKVLNFMDYYYFSLVNFTTLGRGDLIPNGHLRFMTAMGAFQGFLLITTSGAFLLQIMGGKNPFKR</sequence>
<dbReference type="AlphaFoldDB" id="A0A1H7H9X9"/>
<dbReference type="Pfam" id="PF07885">
    <property type="entry name" value="Ion_trans_2"/>
    <property type="match status" value="1"/>
</dbReference>
<protein>
    <submittedName>
        <fullName evidence="3">Ion channel</fullName>
    </submittedName>
</protein>
<gene>
    <name evidence="3" type="ORF">SAMN04488526_0648</name>
</gene>
<evidence type="ECO:0000256" key="1">
    <source>
        <dbReference type="SAM" id="Phobius"/>
    </source>
</evidence>
<dbReference type="OrthoDB" id="2974133at2"/>
<reference evidence="3 4" key="1">
    <citation type="submission" date="2016-10" db="EMBL/GenBank/DDBJ databases">
        <authorList>
            <person name="de Groot N.N."/>
        </authorList>
    </citation>
    <scope>NUCLEOTIDE SEQUENCE [LARGE SCALE GENOMIC DNA]</scope>
    <source>
        <strain evidence="3 4">DSM 14858</strain>
    </source>
</reference>
<dbReference type="Proteomes" id="UP000199283">
    <property type="component" value="Unassembled WGS sequence"/>
</dbReference>
<dbReference type="RefSeq" id="WP_092761141.1">
    <property type="nucleotide sequence ID" value="NZ_FNZQ01000001.1"/>
</dbReference>
<feature type="transmembrane region" description="Helical" evidence="1">
    <location>
        <begin position="39"/>
        <end position="66"/>
    </location>
</feature>
<accession>A0A1H7H9X9</accession>
<evidence type="ECO:0000313" key="3">
    <source>
        <dbReference type="EMBL" id="SEK47028.1"/>
    </source>
</evidence>
<dbReference type="Gene3D" id="1.10.287.70">
    <property type="match status" value="1"/>
</dbReference>
<feature type="transmembrane region" description="Helical" evidence="1">
    <location>
        <begin position="114"/>
        <end position="137"/>
    </location>
</feature>
<keyword evidence="1" id="KW-1133">Transmembrane helix</keyword>
<keyword evidence="4" id="KW-1185">Reference proteome</keyword>
<dbReference type="SUPFAM" id="SSF81324">
    <property type="entry name" value="Voltage-gated potassium channels"/>
    <property type="match status" value="1"/>
</dbReference>
<organism evidence="3 4">
    <name type="scientific">Jannaschia helgolandensis</name>
    <dbReference type="NCBI Taxonomy" id="188906"/>
    <lineage>
        <taxon>Bacteria</taxon>
        <taxon>Pseudomonadati</taxon>
        <taxon>Pseudomonadota</taxon>
        <taxon>Alphaproteobacteria</taxon>
        <taxon>Rhodobacterales</taxon>
        <taxon>Roseobacteraceae</taxon>
        <taxon>Jannaschia</taxon>
    </lineage>
</organism>
<keyword evidence="1" id="KW-0472">Membrane</keyword>
<dbReference type="EMBL" id="FNZQ01000001">
    <property type="protein sequence ID" value="SEK47028.1"/>
    <property type="molecule type" value="Genomic_DNA"/>
</dbReference>
<feature type="transmembrane region" description="Helical" evidence="1">
    <location>
        <begin position="6"/>
        <end position="27"/>
    </location>
</feature>
<proteinExistence type="predicted"/>
<dbReference type="InterPro" id="IPR013099">
    <property type="entry name" value="K_chnl_dom"/>
</dbReference>
<keyword evidence="1" id="KW-0812">Transmembrane</keyword>
<evidence type="ECO:0000259" key="2">
    <source>
        <dbReference type="Pfam" id="PF07885"/>
    </source>
</evidence>
<name>A0A1H7H9X9_9RHOB</name>
<feature type="domain" description="Potassium channel" evidence="2">
    <location>
        <begin position="66"/>
        <end position="134"/>
    </location>
</feature>
<evidence type="ECO:0000313" key="4">
    <source>
        <dbReference type="Proteomes" id="UP000199283"/>
    </source>
</evidence>
<dbReference type="STRING" id="188906.SAMN04488526_0648"/>